<name>A0ACB5UFZ8_9FIRM</name>
<keyword evidence="2" id="KW-1185">Reference proteome</keyword>
<organism evidence="1 2">
    <name type="scientific">Vallitalea maricola</name>
    <dbReference type="NCBI Taxonomy" id="3074433"/>
    <lineage>
        <taxon>Bacteria</taxon>
        <taxon>Bacillati</taxon>
        <taxon>Bacillota</taxon>
        <taxon>Clostridia</taxon>
        <taxon>Lachnospirales</taxon>
        <taxon>Vallitaleaceae</taxon>
        <taxon>Vallitalea</taxon>
    </lineage>
</organism>
<dbReference type="Proteomes" id="UP001374599">
    <property type="component" value="Unassembled WGS sequence"/>
</dbReference>
<gene>
    <name evidence="1" type="ORF">AN2V17_07540</name>
</gene>
<dbReference type="EMBL" id="BTPU01000009">
    <property type="protein sequence ID" value="GMQ61525.1"/>
    <property type="molecule type" value="Genomic_DNA"/>
</dbReference>
<evidence type="ECO:0000313" key="2">
    <source>
        <dbReference type="Proteomes" id="UP001374599"/>
    </source>
</evidence>
<protein>
    <submittedName>
        <fullName evidence="1">GntR family transcriptional regulator</fullName>
    </submittedName>
</protein>
<sequence>MSGKLDEINYQSPIYLQLRKVIRDKIDEGEYLPGTSIPSENELAKMYGINRLTVRNAIGVLVNEGLLKRVHGKGVYVVGTKVERDLETLGGFTQTMREKRTVPSTKVLTKAIRKAGDKYSMIFGIKPEDEIYYIKRICYADSEPFSLEEIHIPKYIMPEFEDIDLSVFSIYEVYEFYGINMTKAFQTLDLTKLEAKDARMLGIKPNLAVMLFKCTSYDDKDRVIEFTNTYTRGDKCNFNVHFYNE</sequence>
<reference evidence="1" key="1">
    <citation type="submission" date="2023-09" db="EMBL/GenBank/DDBJ databases">
        <title>Vallitalea sediminicola and Vallitalea maricola sp. nov., anaerobic bacteria isolated from marine sediment.</title>
        <authorList>
            <person name="Hirano S."/>
            <person name="Maeda A."/>
            <person name="Terahara T."/>
            <person name="Mori K."/>
            <person name="Hamada M."/>
            <person name="Matsumoto R."/>
            <person name="Kobayashi T."/>
        </authorList>
    </citation>
    <scope>NUCLEOTIDE SEQUENCE</scope>
    <source>
        <strain evidence="1">AN17-2</strain>
    </source>
</reference>
<evidence type="ECO:0000313" key="1">
    <source>
        <dbReference type="EMBL" id="GMQ61525.1"/>
    </source>
</evidence>
<proteinExistence type="predicted"/>
<comment type="caution">
    <text evidence="1">The sequence shown here is derived from an EMBL/GenBank/DDBJ whole genome shotgun (WGS) entry which is preliminary data.</text>
</comment>
<accession>A0ACB5UFZ8</accession>